<dbReference type="PANTHER" id="PTHR38480">
    <property type="entry name" value="SLR0254 PROTEIN"/>
    <property type="match status" value="1"/>
</dbReference>
<accession>A0A2A8D2K1</accession>
<evidence type="ECO:0000259" key="6">
    <source>
        <dbReference type="Pfam" id="PF06271"/>
    </source>
</evidence>
<comment type="subcellular location">
    <subcellularLocation>
        <location evidence="1">Membrane</location>
        <topology evidence="1">Multi-pass membrane protein</topology>
    </subcellularLocation>
</comment>
<feature type="domain" description="RDD" evidence="6">
    <location>
        <begin position="18"/>
        <end position="140"/>
    </location>
</feature>
<keyword evidence="3 5" id="KW-1133">Transmembrane helix</keyword>
<dbReference type="AlphaFoldDB" id="A0A2A8D2K1"/>
<protein>
    <recommendedName>
        <fullName evidence="6">RDD domain-containing protein</fullName>
    </recommendedName>
</protein>
<evidence type="ECO:0000256" key="5">
    <source>
        <dbReference type="SAM" id="Phobius"/>
    </source>
</evidence>
<dbReference type="GO" id="GO:0016020">
    <property type="term" value="C:membrane"/>
    <property type="evidence" value="ECO:0007669"/>
    <property type="project" value="UniProtKB-SubCell"/>
</dbReference>
<keyword evidence="4 5" id="KW-0472">Membrane</keyword>
<dbReference type="EMBL" id="PDEQ01000001">
    <property type="protein sequence ID" value="PEN14878.1"/>
    <property type="molecule type" value="Genomic_DNA"/>
</dbReference>
<evidence type="ECO:0000313" key="8">
    <source>
        <dbReference type="Proteomes" id="UP000220102"/>
    </source>
</evidence>
<dbReference type="OrthoDB" id="9814143at2"/>
<feature type="transmembrane region" description="Helical" evidence="5">
    <location>
        <begin position="58"/>
        <end position="75"/>
    </location>
</feature>
<feature type="transmembrane region" description="Helical" evidence="5">
    <location>
        <begin position="106"/>
        <end position="127"/>
    </location>
</feature>
<dbReference type="Pfam" id="PF06271">
    <property type="entry name" value="RDD"/>
    <property type="match status" value="1"/>
</dbReference>
<feature type="transmembrane region" description="Helical" evidence="5">
    <location>
        <begin position="25"/>
        <end position="46"/>
    </location>
</feature>
<evidence type="ECO:0000256" key="4">
    <source>
        <dbReference type="ARBA" id="ARBA00023136"/>
    </source>
</evidence>
<dbReference type="PANTHER" id="PTHR38480:SF1">
    <property type="entry name" value="SLR0254 PROTEIN"/>
    <property type="match status" value="1"/>
</dbReference>
<evidence type="ECO:0000313" key="7">
    <source>
        <dbReference type="EMBL" id="PEN14878.1"/>
    </source>
</evidence>
<organism evidence="7 8">
    <name type="scientific">Longibacter salinarum</name>
    <dbReference type="NCBI Taxonomy" id="1850348"/>
    <lineage>
        <taxon>Bacteria</taxon>
        <taxon>Pseudomonadati</taxon>
        <taxon>Rhodothermota</taxon>
        <taxon>Rhodothermia</taxon>
        <taxon>Rhodothermales</taxon>
        <taxon>Salisaetaceae</taxon>
        <taxon>Longibacter</taxon>
    </lineage>
</organism>
<dbReference type="InterPro" id="IPR010432">
    <property type="entry name" value="RDD"/>
</dbReference>
<evidence type="ECO:0000256" key="1">
    <source>
        <dbReference type="ARBA" id="ARBA00004141"/>
    </source>
</evidence>
<evidence type="ECO:0000256" key="3">
    <source>
        <dbReference type="ARBA" id="ARBA00022989"/>
    </source>
</evidence>
<reference evidence="7 8" key="1">
    <citation type="submission" date="2017-10" db="EMBL/GenBank/DDBJ databases">
        <title>Draft genome of Longibacter Salinarum.</title>
        <authorList>
            <person name="Goh K.M."/>
            <person name="Shamsir M.S."/>
            <person name="Lim S.W."/>
        </authorList>
    </citation>
    <scope>NUCLEOTIDE SEQUENCE [LARGE SCALE GENOMIC DNA]</scope>
    <source>
        <strain evidence="7 8">KCTC 52045</strain>
    </source>
</reference>
<sequence length="239" mass="26350">MQNVDVQTAQNVSLSVELAGVGTRLFASIIDYATLIAYFLGATLLVDAVGASSMGMTVLIYLPIFVYFLGAEVMFDGQSIGKHVMDIRVRNLDGTAPSFGAYAIRWLLRPVDIMFSSGFLGLISILVTQHAQRLGDLAAGTTVVRQQKHTKLRDLSYLETTDDHDVTFEQVDALDDHDIQIARDVLNTLVRQGRTSHTQTLGSRTQEILAKKMRVAPSGSPIDFLRTVIEDYNHIHARA</sequence>
<dbReference type="Proteomes" id="UP000220102">
    <property type="component" value="Unassembled WGS sequence"/>
</dbReference>
<comment type="caution">
    <text evidence="7">The sequence shown here is derived from an EMBL/GenBank/DDBJ whole genome shotgun (WGS) entry which is preliminary data.</text>
</comment>
<proteinExistence type="predicted"/>
<name>A0A2A8D2K1_9BACT</name>
<gene>
    <name evidence="7" type="ORF">CRI94_00865</name>
</gene>
<dbReference type="RefSeq" id="WP_098073776.1">
    <property type="nucleotide sequence ID" value="NZ_PDEQ01000001.1"/>
</dbReference>
<keyword evidence="8" id="KW-1185">Reference proteome</keyword>
<evidence type="ECO:0000256" key="2">
    <source>
        <dbReference type="ARBA" id="ARBA00022692"/>
    </source>
</evidence>
<keyword evidence="2 5" id="KW-0812">Transmembrane</keyword>